<feature type="chain" id="PRO_5013062472" description="Histidine acid phosphatase" evidence="3">
    <location>
        <begin position="16"/>
        <end position="489"/>
    </location>
</feature>
<organism evidence="4">
    <name type="scientific">Aphanomyces invadans</name>
    <dbReference type="NCBI Taxonomy" id="157072"/>
    <lineage>
        <taxon>Eukaryota</taxon>
        <taxon>Sar</taxon>
        <taxon>Stramenopiles</taxon>
        <taxon>Oomycota</taxon>
        <taxon>Saprolegniomycetes</taxon>
        <taxon>Saprolegniales</taxon>
        <taxon>Verrucalvaceae</taxon>
        <taxon>Aphanomyces</taxon>
    </lineage>
</organism>
<dbReference type="Gene3D" id="3.40.50.1240">
    <property type="entry name" value="Phosphoglycerate mutase-like"/>
    <property type="match status" value="1"/>
</dbReference>
<gene>
    <name evidence="4" type="ORF">H310_09428</name>
</gene>
<dbReference type="eggNOG" id="KOG3720">
    <property type="taxonomic scope" value="Eukaryota"/>
</dbReference>
<evidence type="ECO:0008006" key="5">
    <source>
        <dbReference type="Google" id="ProtNLM"/>
    </source>
</evidence>
<protein>
    <recommendedName>
        <fullName evidence="5">Histidine acid phosphatase</fullName>
    </recommendedName>
</protein>
<dbReference type="InterPro" id="IPR000560">
    <property type="entry name" value="His_Pase_clade-2"/>
</dbReference>
<name>A0A024TU19_9STRA</name>
<dbReference type="InterPro" id="IPR033379">
    <property type="entry name" value="Acid_Pase_AS"/>
</dbReference>
<sequence length="489" mass="54349">MAKAAAVAFAQVALASMYDGWSVPDYCMATDTMTKVAIQPVTTTRSMELVQAQVVARHGARAPYSRVFCWETAASPVNAVWNCSTSSVWSEDIASPSNKNRGYGRLYKKQYLDGENVLPGTCAVGGLLPLGRQQHRRVGEFLRDAYIGHGPHKLFASSKLNTIPKHQLYLRSDDEERTLGSGHALVDGLFPYDPSDDVDAEHMLTWMTTDGATDYIDHKNDTSCPVLPYIVEQVQASPEWTSSAASVAALQAAFERVVNGTFSWDTCLECLMIARCNDLALPPGTTQDMFDGLIQHVQARKKLVLTYRDGWYAKVDMHRMWADVLHRMDAAMANPEDAPKLAITIGHDSTIMPMMAVLLGDRWDGGWTTYAGTLVFELYKEEKRQIDDTSAYAVRVVYNGYPLQLPFCLDDLCDWTVFNETLAFARGARSCLVPTTTSPPLPHVQLWKPHGLHWAAAAIMFGASAAMTVAMMRELRHRHEDPTTRYLLG</sequence>
<feature type="signal peptide" evidence="3">
    <location>
        <begin position="1"/>
        <end position="15"/>
    </location>
</feature>
<dbReference type="EMBL" id="KI913972">
    <property type="protein sequence ID" value="ETV97508.1"/>
    <property type="molecule type" value="Genomic_DNA"/>
</dbReference>
<dbReference type="InterPro" id="IPR050645">
    <property type="entry name" value="Histidine_acid_phosphatase"/>
</dbReference>
<dbReference type="OrthoDB" id="10257284at2759"/>
<dbReference type="PANTHER" id="PTHR11567:SF110">
    <property type="entry name" value="2-PHOSPHOXYLOSE PHOSPHATASE 1"/>
    <property type="match status" value="1"/>
</dbReference>
<evidence type="ECO:0000313" key="4">
    <source>
        <dbReference type="EMBL" id="ETV97508.1"/>
    </source>
</evidence>
<dbReference type="InterPro" id="IPR029033">
    <property type="entry name" value="His_PPase_superfam"/>
</dbReference>
<dbReference type="STRING" id="157072.A0A024TU19"/>
<dbReference type="GeneID" id="20086478"/>
<accession>A0A024TU19</accession>
<dbReference type="CDD" id="cd07061">
    <property type="entry name" value="HP_HAP_like"/>
    <property type="match status" value="1"/>
</dbReference>
<evidence type="ECO:0000256" key="1">
    <source>
        <dbReference type="ARBA" id="ARBA00005375"/>
    </source>
</evidence>
<dbReference type="Pfam" id="PF00328">
    <property type="entry name" value="His_Phos_2"/>
    <property type="match status" value="2"/>
</dbReference>
<reference evidence="4" key="1">
    <citation type="submission" date="2013-12" db="EMBL/GenBank/DDBJ databases">
        <title>The Genome Sequence of Aphanomyces invadans NJM9701.</title>
        <authorList>
            <consortium name="The Broad Institute Genomics Platform"/>
            <person name="Russ C."/>
            <person name="Tyler B."/>
            <person name="van West P."/>
            <person name="Dieguez-Uribeondo J."/>
            <person name="Young S.K."/>
            <person name="Zeng Q."/>
            <person name="Gargeya S."/>
            <person name="Fitzgerald M."/>
            <person name="Abouelleil A."/>
            <person name="Alvarado L."/>
            <person name="Chapman S.B."/>
            <person name="Gainer-Dewar J."/>
            <person name="Goldberg J."/>
            <person name="Griggs A."/>
            <person name="Gujja S."/>
            <person name="Hansen M."/>
            <person name="Howarth C."/>
            <person name="Imamovic A."/>
            <person name="Ireland A."/>
            <person name="Larimer J."/>
            <person name="McCowan C."/>
            <person name="Murphy C."/>
            <person name="Pearson M."/>
            <person name="Poon T.W."/>
            <person name="Priest M."/>
            <person name="Roberts A."/>
            <person name="Saif S."/>
            <person name="Shea T."/>
            <person name="Sykes S."/>
            <person name="Wortman J."/>
            <person name="Nusbaum C."/>
            <person name="Birren B."/>
        </authorList>
    </citation>
    <scope>NUCLEOTIDE SEQUENCE [LARGE SCALE GENOMIC DNA]</scope>
    <source>
        <strain evidence="4">NJM9701</strain>
    </source>
</reference>
<evidence type="ECO:0000256" key="3">
    <source>
        <dbReference type="SAM" id="SignalP"/>
    </source>
</evidence>
<dbReference type="RefSeq" id="XP_008873717.1">
    <property type="nucleotide sequence ID" value="XM_008875495.1"/>
</dbReference>
<evidence type="ECO:0000256" key="2">
    <source>
        <dbReference type="ARBA" id="ARBA00022801"/>
    </source>
</evidence>
<keyword evidence="2" id="KW-0378">Hydrolase</keyword>
<keyword evidence="3" id="KW-0732">Signal</keyword>
<dbReference type="GO" id="GO:0016791">
    <property type="term" value="F:phosphatase activity"/>
    <property type="evidence" value="ECO:0007669"/>
    <property type="project" value="TreeGrafter"/>
</dbReference>
<dbReference type="AlphaFoldDB" id="A0A024TU19"/>
<dbReference type="PROSITE" id="PS00616">
    <property type="entry name" value="HIS_ACID_PHOSPHAT_1"/>
    <property type="match status" value="1"/>
</dbReference>
<proteinExistence type="inferred from homology"/>
<comment type="similarity">
    <text evidence="1">Belongs to the histidine acid phosphatase family.</text>
</comment>
<dbReference type="SUPFAM" id="SSF53254">
    <property type="entry name" value="Phosphoglycerate mutase-like"/>
    <property type="match status" value="1"/>
</dbReference>
<dbReference type="PANTHER" id="PTHR11567">
    <property type="entry name" value="ACID PHOSPHATASE-RELATED"/>
    <property type="match status" value="1"/>
</dbReference>
<dbReference type="VEuPathDB" id="FungiDB:H310_09428"/>